<evidence type="ECO:0000313" key="3">
    <source>
        <dbReference type="EMBL" id="KAL0281717.1"/>
    </source>
</evidence>
<comment type="caution">
    <text evidence="3">The sequence shown here is derived from an EMBL/GenBank/DDBJ whole genome shotgun (WGS) entry which is preliminary data.</text>
</comment>
<organism evidence="3">
    <name type="scientific">Sesamum radiatum</name>
    <name type="common">Black benniseed</name>
    <dbReference type="NCBI Taxonomy" id="300843"/>
    <lineage>
        <taxon>Eukaryota</taxon>
        <taxon>Viridiplantae</taxon>
        <taxon>Streptophyta</taxon>
        <taxon>Embryophyta</taxon>
        <taxon>Tracheophyta</taxon>
        <taxon>Spermatophyta</taxon>
        <taxon>Magnoliopsida</taxon>
        <taxon>eudicotyledons</taxon>
        <taxon>Gunneridae</taxon>
        <taxon>Pentapetalae</taxon>
        <taxon>asterids</taxon>
        <taxon>lamiids</taxon>
        <taxon>Lamiales</taxon>
        <taxon>Pedaliaceae</taxon>
        <taxon>Sesamum</taxon>
    </lineage>
</organism>
<dbReference type="AlphaFoldDB" id="A0AAW2II80"/>
<protein>
    <submittedName>
        <fullName evidence="3">Adenylate kinase, chloroplastic</fullName>
    </submittedName>
</protein>
<accession>A0AAW2II80</accession>
<dbReference type="SUPFAM" id="SSF57774">
    <property type="entry name" value="Microbial and mitochondrial ADK, insert 'zinc finger' domain"/>
    <property type="match status" value="1"/>
</dbReference>
<feature type="non-terminal residue" evidence="3">
    <location>
        <position position="97"/>
    </location>
</feature>
<comment type="similarity">
    <text evidence="1">Belongs to the adenylate kinase family.</text>
</comment>
<gene>
    <name evidence="3" type="ORF">Sradi_7294300</name>
</gene>
<dbReference type="GO" id="GO:0004017">
    <property type="term" value="F:AMP kinase activity"/>
    <property type="evidence" value="ECO:0007669"/>
    <property type="project" value="InterPro"/>
</dbReference>
<evidence type="ECO:0000256" key="2">
    <source>
        <dbReference type="SAM" id="MobiDB-lite"/>
    </source>
</evidence>
<dbReference type="Gene3D" id="3.40.50.300">
    <property type="entry name" value="P-loop containing nucleotide triphosphate hydrolases"/>
    <property type="match status" value="1"/>
</dbReference>
<proteinExistence type="inferred from homology"/>
<feature type="compositionally biased region" description="Basic and acidic residues" evidence="2">
    <location>
        <begin position="70"/>
        <end position="90"/>
    </location>
</feature>
<dbReference type="InterPro" id="IPR036193">
    <property type="entry name" value="ADK_active_lid_dom_sf"/>
</dbReference>
<dbReference type="EMBL" id="JACGWJ010001607">
    <property type="protein sequence ID" value="KAL0281717.1"/>
    <property type="molecule type" value="Genomic_DNA"/>
</dbReference>
<reference evidence="3" key="1">
    <citation type="submission" date="2020-06" db="EMBL/GenBank/DDBJ databases">
        <authorList>
            <person name="Li T."/>
            <person name="Hu X."/>
            <person name="Zhang T."/>
            <person name="Song X."/>
            <person name="Zhang H."/>
            <person name="Dai N."/>
            <person name="Sheng W."/>
            <person name="Hou X."/>
            <person name="Wei L."/>
        </authorList>
    </citation>
    <scope>NUCLEOTIDE SEQUENCE</scope>
    <source>
        <strain evidence="3">G02</strain>
        <tissue evidence="3">Leaf</tissue>
    </source>
</reference>
<reference evidence="3" key="2">
    <citation type="journal article" date="2024" name="Plant">
        <title>Genomic evolution and insights into agronomic trait innovations of Sesamum species.</title>
        <authorList>
            <person name="Miao H."/>
            <person name="Wang L."/>
            <person name="Qu L."/>
            <person name="Liu H."/>
            <person name="Sun Y."/>
            <person name="Le M."/>
            <person name="Wang Q."/>
            <person name="Wei S."/>
            <person name="Zheng Y."/>
            <person name="Lin W."/>
            <person name="Duan Y."/>
            <person name="Cao H."/>
            <person name="Xiong S."/>
            <person name="Wang X."/>
            <person name="Wei L."/>
            <person name="Li C."/>
            <person name="Ma Q."/>
            <person name="Ju M."/>
            <person name="Zhao R."/>
            <person name="Li G."/>
            <person name="Mu C."/>
            <person name="Tian Q."/>
            <person name="Mei H."/>
            <person name="Zhang T."/>
            <person name="Gao T."/>
            <person name="Zhang H."/>
        </authorList>
    </citation>
    <scope>NUCLEOTIDE SEQUENCE</scope>
    <source>
        <strain evidence="3">G02</strain>
    </source>
</reference>
<sequence>VPDDILVDRCVGRRMDPSTGKIYHIKNFPPENEEIQARLVTRPDDTEEKIDGNRPKEVVFNEIDTLLSRLQKDKEESSKSGKLTRSDSQLDRSSSQM</sequence>
<name>A0AAW2II80_SESRA</name>
<dbReference type="InterPro" id="IPR027417">
    <property type="entry name" value="P-loop_NTPase"/>
</dbReference>
<keyword evidence="3" id="KW-0808">Transferase</keyword>
<evidence type="ECO:0000256" key="1">
    <source>
        <dbReference type="ARBA" id="ARBA00007220"/>
    </source>
</evidence>
<feature type="non-terminal residue" evidence="3">
    <location>
        <position position="1"/>
    </location>
</feature>
<feature type="region of interest" description="Disordered" evidence="2">
    <location>
        <begin position="70"/>
        <end position="97"/>
    </location>
</feature>
<keyword evidence="3" id="KW-0418">Kinase</keyword>